<dbReference type="NCBIfam" id="TIGR04294">
    <property type="entry name" value="pre_pil_HX9DG"/>
    <property type="match status" value="1"/>
</dbReference>
<organism evidence="3 4">
    <name type="scientific">Aeoliella straminimaris</name>
    <dbReference type="NCBI Taxonomy" id="2954799"/>
    <lineage>
        <taxon>Bacteria</taxon>
        <taxon>Pseudomonadati</taxon>
        <taxon>Planctomycetota</taxon>
        <taxon>Planctomycetia</taxon>
        <taxon>Pirellulales</taxon>
        <taxon>Lacipirellulaceae</taxon>
        <taxon>Aeoliella</taxon>
    </lineage>
</organism>
<proteinExistence type="predicted"/>
<reference evidence="3" key="1">
    <citation type="submission" date="2022-06" db="EMBL/GenBank/DDBJ databases">
        <title>Aeoliella straminimaris, a novel planctomycete from sediments.</title>
        <authorList>
            <person name="Vitorino I.R."/>
            <person name="Lage O.M."/>
        </authorList>
    </citation>
    <scope>NUCLEOTIDE SEQUENCE</scope>
    <source>
        <strain evidence="3">ICT_H6.2</strain>
    </source>
</reference>
<evidence type="ECO:0000259" key="2">
    <source>
        <dbReference type="Pfam" id="PF07596"/>
    </source>
</evidence>
<accession>A0A9X2JJ41</accession>
<feature type="domain" description="DUF1559" evidence="2">
    <location>
        <begin position="2"/>
        <end position="284"/>
    </location>
</feature>
<comment type="caution">
    <text evidence="3">The sequence shown here is derived from an EMBL/GenBank/DDBJ whole genome shotgun (WGS) entry which is preliminary data.</text>
</comment>
<name>A0A9X2JJ41_9BACT</name>
<feature type="compositionally biased region" description="Polar residues" evidence="1">
    <location>
        <begin position="249"/>
        <end position="259"/>
    </location>
</feature>
<evidence type="ECO:0000313" key="4">
    <source>
        <dbReference type="Proteomes" id="UP001155241"/>
    </source>
</evidence>
<protein>
    <submittedName>
        <fullName evidence="3">DUF1559 domain-containing protein</fullName>
    </submittedName>
</protein>
<evidence type="ECO:0000256" key="1">
    <source>
        <dbReference type="SAM" id="MobiDB-lite"/>
    </source>
</evidence>
<dbReference type="EMBL" id="JAMXLR010000092">
    <property type="protein sequence ID" value="MCO6047471.1"/>
    <property type="molecule type" value="Genomic_DNA"/>
</dbReference>
<evidence type="ECO:0000313" key="3">
    <source>
        <dbReference type="EMBL" id="MCO6047471.1"/>
    </source>
</evidence>
<dbReference type="InterPro" id="IPR011453">
    <property type="entry name" value="DUF1559"/>
</dbReference>
<dbReference type="Proteomes" id="UP001155241">
    <property type="component" value="Unassembled WGS sequence"/>
</dbReference>
<dbReference type="Pfam" id="PF07596">
    <property type="entry name" value="SBP_bac_10"/>
    <property type="match status" value="1"/>
</dbReference>
<keyword evidence="4" id="KW-1185">Reference proteome</keyword>
<dbReference type="AlphaFoldDB" id="A0A9X2JJ41"/>
<feature type="region of interest" description="Disordered" evidence="1">
    <location>
        <begin position="226"/>
        <end position="261"/>
    </location>
</feature>
<sequence>MQAAREAARRTHCLNNLKQLGLAQLNYESAHKRLPPGNLGYDVNTSTLTRIEHSSTEAETSFVCFILPYLEESALYDQYDFDVDTDVQYRNPDSPVGKKLSTYQCPSDESHLGNACSPQNGDDWKGNYGINWGAWRHMCQLPRIPGEDKPNLVCAVPNPAKIHIAPYHLSFGAKLARITDGTSNTLSMMEMIQSPGTSACDRRSRIWCEKAGCSNITAMLSPNNPNADEGNCQEDFPDSPCKRIGGNNDKANTQSYTSSRSRHSGGVQVLMCDASGHFITDDIEIAVWQAMSTMNQGETYDSPF</sequence>
<dbReference type="PANTHER" id="PTHR30093:SF2">
    <property type="entry name" value="TYPE II SECRETION SYSTEM PROTEIN H"/>
    <property type="match status" value="1"/>
</dbReference>
<gene>
    <name evidence="3" type="ORF">NG895_26510</name>
</gene>
<dbReference type="InterPro" id="IPR027558">
    <property type="entry name" value="Pre_pil_HX9DG_C"/>
</dbReference>
<dbReference type="PANTHER" id="PTHR30093">
    <property type="entry name" value="GENERAL SECRETION PATHWAY PROTEIN G"/>
    <property type="match status" value="1"/>
</dbReference>